<proteinExistence type="predicted"/>
<gene>
    <name evidence="2" type="ORF">AAG570_001454</name>
</gene>
<dbReference type="AlphaFoldDB" id="A0ABD0Y8W3"/>
<accession>A0ABD0Y8W3</accession>
<dbReference type="InterPro" id="IPR036397">
    <property type="entry name" value="RNaseH_sf"/>
</dbReference>
<organism evidence="2 3">
    <name type="scientific">Ranatra chinensis</name>
    <dbReference type="NCBI Taxonomy" id="642074"/>
    <lineage>
        <taxon>Eukaryota</taxon>
        <taxon>Metazoa</taxon>
        <taxon>Ecdysozoa</taxon>
        <taxon>Arthropoda</taxon>
        <taxon>Hexapoda</taxon>
        <taxon>Insecta</taxon>
        <taxon>Pterygota</taxon>
        <taxon>Neoptera</taxon>
        <taxon>Paraneoptera</taxon>
        <taxon>Hemiptera</taxon>
        <taxon>Heteroptera</taxon>
        <taxon>Panheteroptera</taxon>
        <taxon>Nepomorpha</taxon>
        <taxon>Nepidae</taxon>
        <taxon>Ranatrinae</taxon>
        <taxon>Ranatra</taxon>
    </lineage>
</organism>
<dbReference type="PROSITE" id="PS50994">
    <property type="entry name" value="INTEGRASE"/>
    <property type="match status" value="1"/>
</dbReference>
<protein>
    <recommendedName>
        <fullName evidence="1">Integrase catalytic domain-containing protein</fullName>
    </recommendedName>
</protein>
<dbReference type="Gene3D" id="3.30.420.10">
    <property type="entry name" value="Ribonuclease H-like superfamily/Ribonuclease H"/>
    <property type="match status" value="1"/>
</dbReference>
<feature type="non-terminal residue" evidence="2">
    <location>
        <position position="1"/>
    </location>
</feature>
<comment type="caution">
    <text evidence="2">The sequence shown here is derived from an EMBL/GenBank/DDBJ whole genome shotgun (WGS) entry which is preliminary data.</text>
</comment>
<dbReference type="InterPro" id="IPR012337">
    <property type="entry name" value="RNaseH-like_sf"/>
</dbReference>
<evidence type="ECO:0000313" key="3">
    <source>
        <dbReference type="Proteomes" id="UP001558652"/>
    </source>
</evidence>
<feature type="domain" description="Integrase catalytic" evidence="1">
    <location>
        <begin position="1"/>
        <end position="71"/>
    </location>
</feature>
<evidence type="ECO:0000259" key="1">
    <source>
        <dbReference type="PROSITE" id="PS50994"/>
    </source>
</evidence>
<dbReference type="SUPFAM" id="SSF53098">
    <property type="entry name" value="Ribonuclease H-like"/>
    <property type="match status" value="1"/>
</dbReference>
<dbReference type="Proteomes" id="UP001558652">
    <property type="component" value="Unassembled WGS sequence"/>
</dbReference>
<sequence length="163" mass="19007">GTKLHWTTPGHPLSHGTIERLHGTLQEYLHLLRIGRAMRWEEAWARAVLAYNSSLQSATGMTPLESIRAERECEELVERVDREKWDRVDCANDKATDRWDRVRAGDLVFVRDWYKRRKTDPRFGGVFVAVREMSRYGLQLQNPATGRLRIFHANENRPPAAQR</sequence>
<name>A0ABD0Y8W3_9HEMI</name>
<dbReference type="InterPro" id="IPR001584">
    <property type="entry name" value="Integrase_cat-core"/>
</dbReference>
<evidence type="ECO:0000313" key="2">
    <source>
        <dbReference type="EMBL" id="KAL1123681.1"/>
    </source>
</evidence>
<keyword evidence="3" id="KW-1185">Reference proteome</keyword>
<reference evidence="2 3" key="1">
    <citation type="submission" date="2024-07" db="EMBL/GenBank/DDBJ databases">
        <title>Chromosome-level genome assembly of the water stick insect Ranatra chinensis (Heteroptera: Nepidae).</title>
        <authorList>
            <person name="Liu X."/>
        </authorList>
    </citation>
    <scope>NUCLEOTIDE SEQUENCE [LARGE SCALE GENOMIC DNA]</scope>
    <source>
        <strain evidence="2">Cailab_2021Rc</strain>
        <tissue evidence="2">Muscle</tissue>
    </source>
</reference>
<dbReference type="EMBL" id="JBFDAA010000011">
    <property type="protein sequence ID" value="KAL1123681.1"/>
    <property type="molecule type" value="Genomic_DNA"/>
</dbReference>